<dbReference type="Gene3D" id="3.30.700.10">
    <property type="entry name" value="Glycoprotein, Type 4 Pilin"/>
    <property type="match status" value="1"/>
</dbReference>
<evidence type="ECO:0000256" key="5">
    <source>
        <dbReference type="ARBA" id="ARBA00022692"/>
    </source>
</evidence>
<accession>A0A1G7U2U5</accession>
<dbReference type="GO" id="GO:0005886">
    <property type="term" value="C:plasma membrane"/>
    <property type="evidence" value="ECO:0007669"/>
    <property type="project" value="UniProtKB-SubCell"/>
</dbReference>
<dbReference type="GO" id="GO:0030420">
    <property type="term" value="P:establishment of competence for transformation"/>
    <property type="evidence" value="ECO:0007669"/>
    <property type="project" value="UniProtKB-KW"/>
</dbReference>
<protein>
    <submittedName>
        <fullName evidence="11">Competence protein ComGC</fullName>
    </submittedName>
</protein>
<comment type="similarity">
    <text evidence="9">Belongs to the ComGC family.</text>
</comment>
<evidence type="ECO:0000256" key="2">
    <source>
        <dbReference type="ARBA" id="ARBA00004241"/>
    </source>
</evidence>
<evidence type="ECO:0000256" key="7">
    <source>
        <dbReference type="ARBA" id="ARBA00023136"/>
    </source>
</evidence>
<sequence length="114" mass="13032">MKKRVLKKIKLPNFFKNQGAFTLLEMLIVLIIVSLLMAIIIPNVSGQKDRIDQQAVENITEIVETQADAYYLVEDRTESLTLEQLVNEGYLTQKQADEAKERIDQTVLNQILSP</sequence>
<dbReference type="InterPro" id="IPR045584">
    <property type="entry name" value="Pilin-like"/>
</dbReference>
<comment type="subcellular location">
    <subcellularLocation>
        <location evidence="1">Cell membrane</location>
        <topology evidence="1">Single-pass membrane protein</topology>
    </subcellularLocation>
    <subcellularLocation>
        <location evidence="2">Cell surface</location>
    </subcellularLocation>
</comment>
<evidence type="ECO:0000256" key="10">
    <source>
        <dbReference type="SAM" id="Phobius"/>
    </source>
</evidence>
<evidence type="ECO:0000256" key="4">
    <source>
        <dbReference type="ARBA" id="ARBA00022481"/>
    </source>
</evidence>
<keyword evidence="4" id="KW-0488">Methylation</keyword>
<proteinExistence type="inferred from homology"/>
<keyword evidence="6 10" id="KW-1133">Transmembrane helix</keyword>
<dbReference type="OrthoDB" id="2139757at2"/>
<keyword evidence="3" id="KW-1003">Cell membrane</keyword>
<keyword evidence="7 10" id="KW-0472">Membrane</keyword>
<dbReference type="AlphaFoldDB" id="A0A1G7U2U5"/>
<evidence type="ECO:0000256" key="8">
    <source>
        <dbReference type="ARBA" id="ARBA00023287"/>
    </source>
</evidence>
<keyword evidence="5 10" id="KW-0812">Transmembrane</keyword>
<dbReference type="InterPro" id="IPR012902">
    <property type="entry name" value="N_methyl_site"/>
</dbReference>
<keyword evidence="8" id="KW-0178">Competence</keyword>
<dbReference type="RefSeq" id="WP_090290191.1">
    <property type="nucleotide sequence ID" value="NZ_FNCK01000008.1"/>
</dbReference>
<dbReference type="InterPro" id="IPR016940">
    <property type="entry name" value="ComGC"/>
</dbReference>
<dbReference type="EMBL" id="FNCK01000008">
    <property type="protein sequence ID" value="SDG41698.1"/>
    <property type="molecule type" value="Genomic_DNA"/>
</dbReference>
<gene>
    <name evidence="11" type="ORF">SAMN05421791_10827</name>
</gene>
<dbReference type="Pfam" id="PF07963">
    <property type="entry name" value="N_methyl"/>
    <property type="match status" value="1"/>
</dbReference>
<feature type="transmembrane region" description="Helical" evidence="10">
    <location>
        <begin position="21"/>
        <end position="41"/>
    </location>
</feature>
<dbReference type="NCBIfam" id="NF040999">
    <property type="entry name" value="pilin_ComGC"/>
    <property type="match status" value="1"/>
</dbReference>
<organism evidence="11 12">
    <name type="scientific">Facklamia miroungae</name>
    <dbReference type="NCBI Taxonomy" id="120956"/>
    <lineage>
        <taxon>Bacteria</taxon>
        <taxon>Bacillati</taxon>
        <taxon>Bacillota</taxon>
        <taxon>Bacilli</taxon>
        <taxon>Lactobacillales</taxon>
        <taxon>Aerococcaceae</taxon>
        <taxon>Facklamia</taxon>
    </lineage>
</organism>
<keyword evidence="12" id="KW-1185">Reference proteome</keyword>
<dbReference type="Proteomes" id="UP000199708">
    <property type="component" value="Unassembled WGS sequence"/>
</dbReference>
<dbReference type="GO" id="GO:0009986">
    <property type="term" value="C:cell surface"/>
    <property type="evidence" value="ECO:0007669"/>
    <property type="project" value="UniProtKB-SubCell"/>
</dbReference>
<name>A0A1G7U2U5_9LACT</name>
<evidence type="ECO:0000256" key="1">
    <source>
        <dbReference type="ARBA" id="ARBA00004162"/>
    </source>
</evidence>
<evidence type="ECO:0000256" key="6">
    <source>
        <dbReference type="ARBA" id="ARBA00022989"/>
    </source>
</evidence>
<evidence type="ECO:0000313" key="11">
    <source>
        <dbReference type="EMBL" id="SDG41698.1"/>
    </source>
</evidence>
<dbReference type="NCBIfam" id="TIGR02532">
    <property type="entry name" value="IV_pilin_GFxxxE"/>
    <property type="match status" value="1"/>
</dbReference>
<evidence type="ECO:0000256" key="3">
    <source>
        <dbReference type="ARBA" id="ARBA00022475"/>
    </source>
</evidence>
<dbReference type="SUPFAM" id="SSF54523">
    <property type="entry name" value="Pili subunits"/>
    <property type="match status" value="1"/>
</dbReference>
<dbReference type="PIRSF" id="PIRSF029928">
    <property type="entry name" value="Late_competence_ComGC"/>
    <property type="match status" value="1"/>
</dbReference>
<dbReference type="STRING" id="120956.SAMN05421791_10827"/>
<reference evidence="11 12" key="1">
    <citation type="submission" date="2016-10" db="EMBL/GenBank/DDBJ databases">
        <authorList>
            <person name="de Groot N.N."/>
        </authorList>
    </citation>
    <scope>NUCLEOTIDE SEQUENCE [LARGE SCALE GENOMIC DNA]</scope>
    <source>
        <strain evidence="11 12">ATCC BAA-466</strain>
    </source>
</reference>
<evidence type="ECO:0000256" key="9">
    <source>
        <dbReference type="ARBA" id="ARBA00043982"/>
    </source>
</evidence>
<evidence type="ECO:0000313" key="12">
    <source>
        <dbReference type="Proteomes" id="UP000199708"/>
    </source>
</evidence>